<protein>
    <submittedName>
        <fullName evidence="1">Uncharacterized protein</fullName>
    </submittedName>
</protein>
<accession>A0A5N6P2M1</accession>
<reference evidence="1 2" key="1">
    <citation type="submission" date="2019-05" db="EMBL/GenBank/DDBJ databases">
        <title>Mikania micrantha, genome provides insights into the molecular mechanism of rapid growth.</title>
        <authorList>
            <person name="Liu B."/>
        </authorList>
    </citation>
    <scope>NUCLEOTIDE SEQUENCE [LARGE SCALE GENOMIC DNA]</scope>
    <source>
        <strain evidence="1">NLD-2019</strain>
        <tissue evidence="1">Leaf</tissue>
    </source>
</reference>
<comment type="caution">
    <text evidence="1">The sequence shown here is derived from an EMBL/GenBank/DDBJ whole genome shotgun (WGS) entry which is preliminary data.</text>
</comment>
<sequence>MSDAGLKGWRWFQAPNVVLQAPNLQTSKLGASIWPSMASLFVAWTASCTAVRVPRFLPRSATNFRIQILPNLVAYRYEASGGPSRTAMGPQGAQ</sequence>
<evidence type="ECO:0000313" key="2">
    <source>
        <dbReference type="Proteomes" id="UP000326396"/>
    </source>
</evidence>
<dbReference type="AlphaFoldDB" id="A0A5N6P2M1"/>
<organism evidence="1 2">
    <name type="scientific">Mikania micrantha</name>
    <name type="common">bitter vine</name>
    <dbReference type="NCBI Taxonomy" id="192012"/>
    <lineage>
        <taxon>Eukaryota</taxon>
        <taxon>Viridiplantae</taxon>
        <taxon>Streptophyta</taxon>
        <taxon>Embryophyta</taxon>
        <taxon>Tracheophyta</taxon>
        <taxon>Spermatophyta</taxon>
        <taxon>Magnoliopsida</taxon>
        <taxon>eudicotyledons</taxon>
        <taxon>Gunneridae</taxon>
        <taxon>Pentapetalae</taxon>
        <taxon>asterids</taxon>
        <taxon>campanulids</taxon>
        <taxon>Asterales</taxon>
        <taxon>Asteraceae</taxon>
        <taxon>Asteroideae</taxon>
        <taxon>Heliantheae alliance</taxon>
        <taxon>Eupatorieae</taxon>
        <taxon>Mikania</taxon>
    </lineage>
</organism>
<keyword evidence="2" id="KW-1185">Reference proteome</keyword>
<proteinExistence type="predicted"/>
<gene>
    <name evidence="1" type="ORF">E3N88_14133</name>
</gene>
<evidence type="ECO:0000313" key="1">
    <source>
        <dbReference type="EMBL" id="KAD5802773.1"/>
    </source>
</evidence>
<name>A0A5N6P2M1_9ASTR</name>
<dbReference type="Proteomes" id="UP000326396">
    <property type="component" value="Linkage Group LG15"/>
</dbReference>
<dbReference type="EMBL" id="SZYD01000007">
    <property type="protein sequence ID" value="KAD5802773.1"/>
    <property type="molecule type" value="Genomic_DNA"/>
</dbReference>